<gene>
    <name evidence="1" type="ORF">PMEA_00003325</name>
</gene>
<dbReference type="SUPFAM" id="SSF52980">
    <property type="entry name" value="Restriction endonuclease-like"/>
    <property type="match status" value="1"/>
</dbReference>
<dbReference type="InterPro" id="IPR011604">
    <property type="entry name" value="PDDEXK-like_dom_sf"/>
</dbReference>
<evidence type="ECO:0000313" key="1">
    <source>
        <dbReference type="EMBL" id="CAH3165057.1"/>
    </source>
</evidence>
<dbReference type="PANTHER" id="PTHR47526">
    <property type="entry name" value="ATP-DEPENDENT DNA HELICASE"/>
    <property type="match status" value="1"/>
</dbReference>
<name>A0AAU9Y264_9CNID</name>
<accession>A0AAU9Y264</accession>
<dbReference type="GO" id="GO:0006281">
    <property type="term" value="P:DNA repair"/>
    <property type="evidence" value="ECO:0007669"/>
    <property type="project" value="UniProtKB-ARBA"/>
</dbReference>
<proteinExistence type="predicted"/>
<dbReference type="AlphaFoldDB" id="A0AAU9Y264"/>
<dbReference type="InterPro" id="IPR011335">
    <property type="entry name" value="Restrct_endonuc-II-like"/>
</dbReference>
<comment type="caution">
    <text evidence="1">The sequence shown here is derived from an EMBL/GenBank/DDBJ whole genome shotgun (WGS) entry which is preliminary data.</text>
</comment>
<dbReference type="PANTHER" id="PTHR47526:SF3">
    <property type="entry name" value="PHD-TYPE DOMAIN-CONTAINING PROTEIN"/>
    <property type="match status" value="1"/>
</dbReference>
<evidence type="ECO:0000313" key="2">
    <source>
        <dbReference type="Proteomes" id="UP001159428"/>
    </source>
</evidence>
<organism evidence="1 2">
    <name type="scientific">Pocillopora meandrina</name>
    <dbReference type="NCBI Taxonomy" id="46732"/>
    <lineage>
        <taxon>Eukaryota</taxon>
        <taxon>Metazoa</taxon>
        <taxon>Cnidaria</taxon>
        <taxon>Anthozoa</taxon>
        <taxon>Hexacorallia</taxon>
        <taxon>Scleractinia</taxon>
        <taxon>Astrocoeniina</taxon>
        <taxon>Pocilloporidae</taxon>
        <taxon>Pocillopora</taxon>
    </lineage>
</organism>
<keyword evidence="2" id="KW-1185">Reference proteome</keyword>
<reference evidence="1 2" key="1">
    <citation type="submission" date="2022-05" db="EMBL/GenBank/DDBJ databases">
        <authorList>
            <consortium name="Genoscope - CEA"/>
            <person name="William W."/>
        </authorList>
    </citation>
    <scope>NUCLEOTIDE SEQUENCE [LARGE SCALE GENOMIC DNA]</scope>
</reference>
<dbReference type="Gene3D" id="3.90.320.10">
    <property type="match status" value="1"/>
</dbReference>
<protein>
    <submittedName>
        <fullName evidence="1">Uncharacterized protein</fullName>
    </submittedName>
</protein>
<sequence length="154" mass="17902">MKNSVWTIYHHMIKDDSCTLEEQHKLCPKGEGSWCKFWKALKEYKEDNRLFLIYLNLNYPELLKKCLEVKLNLNDSELDAIEADTRKQSKGNLFYRHRAGCIGASVSWSVTHSNPTQFLIKSLCYPHLFKVTSKAVTHGKKHEASAVEAYVFYI</sequence>
<dbReference type="EMBL" id="CALNXJ010000112">
    <property type="protein sequence ID" value="CAH3165057.1"/>
    <property type="molecule type" value="Genomic_DNA"/>
</dbReference>
<dbReference type="Proteomes" id="UP001159428">
    <property type="component" value="Unassembled WGS sequence"/>
</dbReference>